<keyword evidence="1" id="KW-1133">Transmembrane helix</keyword>
<keyword evidence="1" id="KW-0472">Membrane</keyword>
<feature type="transmembrane region" description="Helical" evidence="1">
    <location>
        <begin position="303"/>
        <end position="321"/>
    </location>
</feature>
<proteinExistence type="predicted"/>
<dbReference type="RefSeq" id="WP_217668870.1">
    <property type="nucleotide sequence ID" value="NZ_JAHRID010000003.1"/>
</dbReference>
<gene>
    <name evidence="2" type="ORF">KQY15_09090</name>
</gene>
<feature type="transmembrane region" description="Helical" evidence="1">
    <location>
        <begin position="274"/>
        <end position="297"/>
    </location>
</feature>
<evidence type="ECO:0000313" key="3">
    <source>
        <dbReference type="Proteomes" id="UP000704611"/>
    </source>
</evidence>
<dbReference type="EMBL" id="JAHRID010000003">
    <property type="protein sequence ID" value="MBV2129247.1"/>
    <property type="molecule type" value="Genomic_DNA"/>
</dbReference>
<name>A0ABS6MK94_9GAMM</name>
<dbReference type="Proteomes" id="UP000704611">
    <property type="component" value="Unassembled WGS sequence"/>
</dbReference>
<comment type="caution">
    <text evidence="2">The sequence shown here is derived from an EMBL/GenBank/DDBJ whole genome shotgun (WGS) entry which is preliminary data.</text>
</comment>
<evidence type="ECO:0000313" key="2">
    <source>
        <dbReference type="EMBL" id="MBV2129247.1"/>
    </source>
</evidence>
<accession>A0ABS6MK94</accession>
<reference evidence="2 3" key="1">
    <citation type="submission" date="2021-06" db="EMBL/GenBank/DDBJ databases">
        <title>Rheinheimera indica sp. nov., isolated from deep-sea sediment.</title>
        <authorList>
            <person name="Wang Z."/>
            <person name="Zhang X.-Y."/>
        </authorList>
    </citation>
    <scope>NUCLEOTIDE SEQUENCE [LARGE SCALE GENOMIC DNA]</scope>
    <source>
        <strain evidence="2 3">SM2107</strain>
    </source>
</reference>
<sequence>MPEIYFSRSSQRAEQIFAEQPDLLAKYQKLNNRRDDFLLPNQPYLMSCAPGDDLTLQVFNRFSHPELQRLQQVASAYDDYTLAIAYVTEEQINPVMALLDEHGLTAAGALVGAANSKYSAFQRSILSYQRALIDLHDASQAKAQASGARTKSAHNAVIASKAAHAKRVHAEMVQRFQAQLQRYHANLSSQAGRSALLNAERGINIARSGRRGHQTSQSLHFANSQQVATVQRFVNGTQIIGRGLLVLDFGSRTHKVMTTQGDATRMAVTQYSGFAAGALTGYAFGKGSVAAISAISLGLTLTPVGWVILIGSAAVLGFMAATTMDNWAQNETGYVYDRIRGRR</sequence>
<keyword evidence="3" id="KW-1185">Reference proteome</keyword>
<keyword evidence="1" id="KW-0812">Transmembrane</keyword>
<protein>
    <submittedName>
        <fullName evidence="2">Uncharacterized protein</fullName>
    </submittedName>
</protein>
<evidence type="ECO:0000256" key="1">
    <source>
        <dbReference type="SAM" id="Phobius"/>
    </source>
</evidence>
<organism evidence="2 3">
    <name type="scientific">Arsukibacterium indicum</name>
    <dbReference type="NCBI Taxonomy" id="2848612"/>
    <lineage>
        <taxon>Bacteria</taxon>
        <taxon>Pseudomonadati</taxon>
        <taxon>Pseudomonadota</taxon>
        <taxon>Gammaproteobacteria</taxon>
        <taxon>Chromatiales</taxon>
        <taxon>Chromatiaceae</taxon>
        <taxon>Arsukibacterium</taxon>
    </lineage>
</organism>